<name>A0AAD7QBQ0_QUISA</name>
<organism evidence="2 3">
    <name type="scientific">Quillaja saponaria</name>
    <name type="common">Soap bark tree</name>
    <dbReference type="NCBI Taxonomy" id="32244"/>
    <lineage>
        <taxon>Eukaryota</taxon>
        <taxon>Viridiplantae</taxon>
        <taxon>Streptophyta</taxon>
        <taxon>Embryophyta</taxon>
        <taxon>Tracheophyta</taxon>
        <taxon>Spermatophyta</taxon>
        <taxon>Magnoliopsida</taxon>
        <taxon>eudicotyledons</taxon>
        <taxon>Gunneridae</taxon>
        <taxon>Pentapetalae</taxon>
        <taxon>rosids</taxon>
        <taxon>fabids</taxon>
        <taxon>Fabales</taxon>
        <taxon>Quillajaceae</taxon>
        <taxon>Quillaja</taxon>
    </lineage>
</organism>
<reference evidence="2" key="1">
    <citation type="journal article" date="2023" name="Science">
        <title>Elucidation of the pathway for biosynthesis of saponin adjuvants from the soapbark tree.</title>
        <authorList>
            <person name="Reed J."/>
            <person name="Orme A."/>
            <person name="El-Demerdash A."/>
            <person name="Owen C."/>
            <person name="Martin L.B.B."/>
            <person name="Misra R.C."/>
            <person name="Kikuchi S."/>
            <person name="Rejzek M."/>
            <person name="Martin A.C."/>
            <person name="Harkess A."/>
            <person name="Leebens-Mack J."/>
            <person name="Louveau T."/>
            <person name="Stephenson M.J."/>
            <person name="Osbourn A."/>
        </authorList>
    </citation>
    <scope>NUCLEOTIDE SEQUENCE</scope>
    <source>
        <strain evidence="2">S10</strain>
    </source>
</reference>
<gene>
    <name evidence="2" type="ORF">O6P43_002069</name>
</gene>
<dbReference type="Pfam" id="PF02519">
    <property type="entry name" value="Auxin_inducible"/>
    <property type="match status" value="1"/>
</dbReference>
<keyword evidence="3" id="KW-1185">Reference proteome</keyword>
<sequence length="137" mass="15410">MGILLMRIGHTKQRLQRNFSGGSQLMSANPNVLKDHFAVYVGETQKKRFVIPISNLNNPLFQELLDWTDAEFGFDHPMESLEIPCSEEHFIGLISAVNCSQMVFYKSITLQLAAGCQIDLLINNENISKRKPGSSIL</sequence>
<dbReference type="KEGG" id="qsa:O6P43_002069"/>
<proteinExistence type="inferred from homology"/>
<dbReference type="GO" id="GO:0009733">
    <property type="term" value="P:response to auxin"/>
    <property type="evidence" value="ECO:0007669"/>
    <property type="project" value="InterPro"/>
</dbReference>
<evidence type="ECO:0000256" key="1">
    <source>
        <dbReference type="ARBA" id="ARBA00006974"/>
    </source>
</evidence>
<dbReference type="PANTHER" id="PTHR31929">
    <property type="entry name" value="SAUR-LIKE AUXIN-RESPONSIVE PROTEIN FAMILY-RELATED"/>
    <property type="match status" value="1"/>
</dbReference>
<dbReference type="EMBL" id="JARAOO010000002">
    <property type="protein sequence ID" value="KAJ7978559.1"/>
    <property type="molecule type" value="Genomic_DNA"/>
</dbReference>
<evidence type="ECO:0000313" key="2">
    <source>
        <dbReference type="EMBL" id="KAJ7978559.1"/>
    </source>
</evidence>
<evidence type="ECO:0000313" key="3">
    <source>
        <dbReference type="Proteomes" id="UP001163823"/>
    </source>
</evidence>
<comment type="caution">
    <text evidence="2">The sequence shown here is derived from an EMBL/GenBank/DDBJ whole genome shotgun (WGS) entry which is preliminary data.</text>
</comment>
<dbReference type="AlphaFoldDB" id="A0AAD7QBQ0"/>
<comment type="similarity">
    <text evidence="1">Belongs to the ARG7 family.</text>
</comment>
<dbReference type="Proteomes" id="UP001163823">
    <property type="component" value="Chromosome 2"/>
</dbReference>
<dbReference type="InterPro" id="IPR003676">
    <property type="entry name" value="SAUR_fam"/>
</dbReference>
<protein>
    <submittedName>
        <fullName evidence="2">Auxin-induced protein 15A-like</fullName>
    </submittedName>
</protein>
<accession>A0AAD7QBQ0</accession>